<proteinExistence type="predicted"/>
<name>A0ABQ9TLR8_SAGOE</name>
<sequence length="222" mass="24918">MGHFLSPWIQPERVCIPLKCTVNVMHRAGFQANQQTLEPQLLSHSSSLLPIFIQPIHTLCIPSLGKEKTTEEPRRSCLGYSMDDYSAFNLKDKAGCFTKCRQSESEPCDVGNLQKYWLNYEAHLVEEGLTEKVNMSFLKALVQNLSTSTTEDLYFSLKPSQVKSSPAPLAGSDPIFLGQYFKTLRDLYPVIGAHQGLFPPHPDWQSCACKMSSKAPPRLKLP</sequence>
<evidence type="ECO:0000313" key="2">
    <source>
        <dbReference type="Proteomes" id="UP001266305"/>
    </source>
</evidence>
<reference evidence="1 2" key="1">
    <citation type="submission" date="2023-05" db="EMBL/GenBank/DDBJ databases">
        <title>B98-5 Cell Line De Novo Hybrid Assembly: An Optical Mapping Approach.</title>
        <authorList>
            <person name="Kananen K."/>
            <person name="Auerbach J.A."/>
            <person name="Kautto E."/>
            <person name="Blachly J.S."/>
        </authorList>
    </citation>
    <scope>NUCLEOTIDE SEQUENCE [LARGE SCALE GENOMIC DNA]</scope>
    <source>
        <strain evidence="1">B95-8</strain>
        <tissue evidence="1">Cell line</tissue>
    </source>
</reference>
<accession>A0ABQ9TLR8</accession>
<keyword evidence="2" id="KW-1185">Reference proteome</keyword>
<evidence type="ECO:0000313" key="1">
    <source>
        <dbReference type="EMBL" id="KAK2085132.1"/>
    </source>
</evidence>
<comment type="caution">
    <text evidence="1">The sequence shown here is derived from an EMBL/GenBank/DDBJ whole genome shotgun (WGS) entry which is preliminary data.</text>
</comment>
<protein>
    <submittedName>
        <fullName evidence="1">Uncharacterized protein</fullName>
    </submittedName>
</protein>
<organism evidence="1 2">
    <name type="scientific">Saguinus oedipus</name>
    <name type="common">Cotton-top tamarin</name>
    <name type="synonym">Oedipomidas oedipus</name>
    <dbReference type="NCBI Taxonomy" id="9490"/>
    <lineage>
        <taxon>Eukaryota</taxon>
        <taxon>Metazoa</taxon>
        <taxon>Chordata</taxon>
        <taxon>Craniata</taxon>
        <taxon>Vertebrata</taxon>
        <taxon>Euteleostomi</taxon>
        <taxon>Mammalia</taxon>
        <taxon>Eutheria</taxon>
        <taxon>Euarchontoglires</taxon>
        <taxon>Primates</taxon>
        <taxon>Haplorrhini</taxon>
        <taxon>Platyrrhini</taxon>
        <taxon>Cebidae</taxon>
        <taxon>Callitrichinae</taxon>
        <taxon>Saguinus</taxon>
    </lineage>
</organism>
<dbReference type="EMBL" id="JASSZA010000021">
    <property type="protein sequence ID" value="KAK2085132.1"/>
    <property type="molecule type" value="Genomic_DNA"/>
</dbReference>
<dbReference type="Proteomes" id="UP001266305">
    <property type="component" value="Unassembled WGS sequence"/>
</dbReference>
<gene>
    <name evidence="1" type="ORF">P7K49_036432</name>
</gene>